<dbReference type="Gene3D" id="3.20.20.140">
    <property type="entry name" value="Metal-dependent hydrolases"/>
    <property type="match status" value="1"/>
</dbReference>
<dbReference type="GO" id="GO:0019748">
    <property type="term" value="P:secondary metabolic process"/>
    <property type="evidence" value="ECO:0007669"/>
    <property type="project" value="TreeGrafter"/>
</dbReference>
<dbReference type="PANTHER" id="PTHR21240">
    <property type="entry name" value="2-AMINO-3-CARBOXYLMUCONATE-6-SEMIALDEHYDE DECARBOXYLASE"/>
    <property type="match status" value="1"/>
</dbReference>
<keyword evidence="1 3" id="KW-0210">Decarboxylase</keyword>
<dbReference type="GO" id="GO:0005829">
    <property type="term" value="C:cytosol"/>
    <property type="evidence" value="ECO:0007669"/>
    <property type="project" value="TreeGrafter"/>
</dbReference>
<comment type="similarity">
    <text evidence="3">Belongs to the metallo-dependent hydrolases superfamily.</text>
</comment>
<sequence length="366" mass="41567">MRGKIILEEAWNLPRLSWDAVNFASPEGAKIMEKAMPDIVGRIKEMDETGIELQVLSFTSPGPQISDKAAEGEALAREANDWVAEQCKNHPGRFANFAAICMINPQEAAKEARRCVEQHNFVGIILNDYQNVCNEEAPEWAETGPDPNGKMLYYDHPSYDVLWETLQELEVSVYLHPRLHHGEFYKKRPWLAASAHGFKTQLASHILAMCTSGIFDRFPKLQMMFGHMGEGITADLWRLDHKLDRKRFPTMPMSNKKLMRDYFANNIHITTSGHYSTRMMQACISELGADRIQFAIDYPYEPKLSNGATWMDTCPISESDRLKIARTNAIKLLKLDRAPFNLKLDATMEELNVGGLQGHVFGIGQY</sequence>
<organism evidence="5">
    <name type="scientific">Cystobasidium slooffiae</name>
    <dbReference type="NCBI Taxonomy" id="106018"/>
    <lineage>
        <taxon>Eukaryota</taxon>
        <taxon>Fungi</taxon>
        <taxon>Dikarya</taxon>
        <taxon>Basidiomycota</taxon>
        <taxon>Pucciniomycotina</taxon>
        <taxon>Cystobasidiomycetes</taxon>
        <taxon>Cystobasidiales</taxon>
        <taxon>Cystobasidiaceae</taxon>
        <taxon>Cystobasidium</taxon>
    </lineage>
</organism>
<dbReference type="GO" id="GO:0016787">
    <property type="term" value="F:hydrolase activity"/>
    <property type="evidence" value="ECO:0007669"/>
    <property type="project" value="InterPro"/>
</dbReference>
<accession>A0AA48GBU3</accession>
<evidence type="ECO:0000259" key="4">
    <source>
        <dbReference type="Pfam" id="PF04909"/>
    </source>
</evidence>
<dbReference type="Pfam" id="PF04909">
    <property type="entry name" value="Amidohydro_2"/>
    <property type="match status" value="1"/>
</dbReference>
<reference evidence="5" key="1">
    <citation type="journal article" date="2021" name="Biosci. Biotechnol. Biochem.">
        <title>Screening and characterization of a novel reversible 4-hydroxyisophthalic acid decarboxylase from Cystobasidium slooffiae HTK3.</title>
        <authorList>
            <person name="Aono R."/>
            <person name="Yoshihara T."/>
            <person name="Nishida H."/>
            <person name="Kino K."/>
        </authorList>
    </citation>
    <scope>NUCLEOTIDE SEQUENCE</scope>
    <source>
        <strain evidence="5">HTK3</strain>
    </source>
</reference>
<dbReference type="GO" id="GO:0016831">
    <property type="term" value="F:carboxy-lyase activity"/>
    <property type="evidence" value="ECO:0007669"/>
    <property type="project" value="UniProtKB-KW"/>
</dbReference>
<dbReference type="InterPro" id="IPR006680">
    <property type="entry name" value="Amidohydro-rel"/>
</dbReference>
<dbReference type="InterPro" id="IPR032466">
    <property type="entry name" value="Metal_Hydrolase"/>
</dbReference>
<proteinExistence type="evidence at transcript level"/>
<dbReference type="InterPro" id="IPR032465">
    <property type="entry name" value="ACMSD"/>
</dbReference>
<dbReference type="SUPFAM" id="SSF51556">
    <property type="entry name" value="Metallo-dependent hydrolases"/>
    <property type="match status" value="1"/>
</dbReference>
<gene>
    <name evidence="5" type="primary">4hidc</name>
</gene>
<evidence type="ECO:0000256" key="2">
    <source>
        <dbReference type="ARBA" id="ARBA00023239"/>
    </source>
</evidence>
<evidence type="ECO:0000256" key="3">
    <source>
        <dbReference type="RuleBase" id="RU366045"/>
    </source>
</evidence>
<dbReference type="SMR" id="A0AA48GBU3"/>
<protein>
    <submittedName>
        <fullName evidence="5">4-hydroxyisophthalic acid decarboxylase</fullName>
    </submittedName>
</protein>
<name>A0AA48GBU3_9BASI</name>
<dbReference type="AlphaFoldDB" id="A0AA48GBU3"/>
<evidence type="ECO:0000256" key="1">
    <source>
        <dbReference type="ARBA" id="ARBA00022793"/>
    </source>
</evidence>
<feature type="domain" description="Amidohydrolase-related" evidence="4">
    <location>
        <begin position="47"/>
        <end position="335"/>
    </location>
</feature>
<dbReference type="PANTHER" id="PTHR21240:SF31">
    <property type="entry name" value="AMIDOHYDROLASE FAMILY PROTEIN (AFU_ORTHOLOGUE AFUA_7G05840)"/>
    <property type="match status" value="1"/>
</dbReference>
<keyword evidence="2 3" id="KW-0456">Lyase</keyword>
<evidence type="ECO:0000313" key="5">
    <source>
        <dbReference type="EMBL" id="BCM23418.1"/>
    </source>
</evidence>
<dbReference type="EMBL" id="LC583748">
    <property type="protein sequence ID" value="BCM23418.1"/>
    <property type="molecule type" value="mRNA"/>
</dbReference>